<dbReference type="Proteomes" id="UP000887563">
    <property type="component" value="Unplaced"/>
</dbReference>
<evidence type="ECO:0000256" key="5">
    <source>
        <dbReference type="ARBA" id="ARBA00022989"/>
    </source>
</evidence>
<evidence type="ECO:0000256" key="7">
    <source>
        <dbReference type="ARBA" id="ARBA00023136"/>
    </source>
</evidence>
<dbReference type="WBParaSite" id="Minc3s02956g32203">
    <property type="protein sequence ID" value="Minc3s02956g32203"/>
    <property type="gene ID" value="Minc3s02956g32203"/>
</dbReference>
<dbReference type="InterPro" id="IPR002490">
    <property type="entry name" value="V-ATPase_116kDa_su"/>
</dbReference>
<accession>A0A914N3K5</accession>
<keyword evidence="9" id="KW-0175">Coiled coil</keyword>
<name>A0A914N3K5_MELIC</name>
<evidence type="ECO:0000313" key="11">
    <source>
        <dbReference type="WBParaSite" id="Minc3s02956g32203"/>
    </source>
</evidence>
<comment type="similarity">
    <text evidence="2 8">Belongs to the V-ATPase 116 kDa subunit family.</text>
</comment>
<protein>
    <recommendedName>
        <fullName evidence="8">V-type proton ATPase subunit a</fullName>
    </recommendedName>
</protein>
<proteinExistence type="inferred from homology"/>
<evidence type="ECO:0000256" key="9">
    <source>
        <dbReference type="SAM" id="Coils"/>
    </source>
</evidence>
<keyword evidence="3 8" id="KW-0813">Transport</keyword>
<keyword evidence="4 8" id="KW-0812">Transmembrane</keyword>
<comment type="caution">
    <text evidence="8">Lacks conserved residue(s) required for the propagation of feature annotation.</text>
</comment>
<organism evidence="10 11">
    <name type="scientific">Meloidogyne incognita</name>
    <name type="common">Southern root-knot nematode worm</name>
    <name type="synonym">Oxyuris incognita</name>
    <dbReference type="NCBI Taxonomy" id="6306"/>
    <lineage>
        <taxon>Eukaryota</taxon>
        <taxon>Metazoa</taxon>
        <taxon>Ecdysozoa</taxon>
        <taxon>Nematoda</taxon>
        <taxon>Chromadorea</taxon>
        <taxon>Rhabditida</taxon>
        <taxon>Tylenchina</taxon>
        <taxon>Tylenchomorpha</taxon>
        <taxon>Tylenchoidea</taxon>
        <taxon>Meloidogynidae</taxon>
        <taxon>Meloidogyninae</taxon>
        <taxon>Meloidogyne</taxon>
        <taxon>Meloidogyne incognita group</taxon>
    </lineage>
</organism>
<dbReference type="GO" id="GO:0046961">
    <property type="term" value="F:proton-transporting ATPase activity, rotational mechanism"/>
    <property type="evidence" value="ECO:0007669"/>
    <property type="project" value="InterPro"/>
</dbReference>
<comment type="subcellular location">
    <subcellularLocation>
        <location evidence="1">Membrane</location>
        <topology evidence="1">Multi-pass membrane protein</topology>
    </subcellularLocation>
</comment>
<keyword evidence="10" id="KW-1185">Reference proteome</keyword>
<evidence type="ECO:0000256" key="2">
    <source>
        <dbReference type="ARBA" id="ARBA00009904"/>
    </source>
</evidence>
<dbReference type="GO" id="GO:0007035">
    <property type="term" value="P:vacuolar acidification"/>
    <property type="evidence" value="ECO:0007669"/>
    <property type="project" value="TreeGrafter"/>
</dbReference>
<feature type="transmembrane region" description="Helical" evidence="8">
    <location>
        <begin position="413"/>
        <end position="437"/>
    </location>
</feature>
<keyword evidence="7 8" id="KW-0472">Membrane</keyword>
<evidence type="ECO:0000313" key="10">
    <source>
        <dbReference type="Proteomes" id="UP000887563"/>
    </source>
</evidence>
<comment type="function">
    <text evidence="8">Essential component of the vacuolar proton pump (V-ATPase), a multimeric enzyme that catalyzes the translocation of protons across the membranes. Required for assembly and activity of the V-ATPase.</text>
</comment>
<dbReference type="PANTHER" id="PTHR11629:SF63">
    <property type="entry name" value="V-TYPE PROTON ATPASE SUBUNIT A"/>
    <property type="match status" value="1"/>
</dbReference>
<dbReference type="GO" id="GO:0051117">
    <property type="term" value="F:ATPase binding"/>
    <property type="evidence" value="ECO:0007669"/>
    <property type="project" value="TreeGrafter"/>
</dbReference>
<dbReference type="AlphaFoldDB" id="A0A914N3K5"/>
<evidence type="ECO:0000256" key="3">
    <source>
        <dbReference type="ARBA" id="ARBA00022448"/>
    </source>
</evidence>
<evidence type="ECO:0000256" key="8">
    <source>
        <dbReference type="RuleBase" id="RU361189"/>
    </source>
</evidence>
<keyword evidence="6 8" id="KW-0406">Ion transport</keyword>
<keyword evidence="8" id="KW-0375">Hydrogen ion transport</keyword>
<feature type="coiled-coil region" evidence="9">
    <location>
        <begin position="101"/>
        <end position="128"/>
    </location>
</feature>
<dbReference type="Pfam" id="PF01496">
    <property type="entry name" value="V_ATPase_I"/>
    <property type="match status" value="1"/>
</dbReference>
<dbReference type="GO" id="GO:0016471">
    <property type="term" value="C:vacuolar proton-transporting V-type ATPase complex"/>
    <property type="evidence" value="ECO:0007669"/>
    <property type="project" value="TreeGrafter"/>
</dbReference>
<dbReference type="GO" id="GO:0005886">
    <property type="term" value="C:plasma membrane"/>
    <property type="evidence" value="ECO:0007669"/>
    <property type="project" value="TreeGrafter"/>
</dbReference>
<reference evidence="11" key="1">
    <citation type="submission" date="2022-11" db="UniProtKB">
        <authorList>
            <consortium name="WormBaseParasite"/>
        </authorList>
    </citation>
    <scope>IDENTIFICATION</scope>
</reference>
<dbReference type="PANTHER" id="PTHR11629">
    <property type="entry name" value="VACUOLAR PROTON ATPASES"/>
    <property type="match status" value="1"/>
</dbReference>
<sequence length="453" mass="52364">MNSIHRSEEMCLVQLFLQNEAAYLCVAELGEIGLVQFRDLNAEINAFQRKYVREVRHCDEMERKLRFLEREIKKDGIVMVDTGENTEVPLPRETFDLGATFDKLESELREVNQNEEMLRKNFAELTELKHILRKTQQFFDENEGERQALHSLAQEEFLDDGSSLIPRDRGDASHVSKGNLKFVAGVIQRERLPAFERLLWRACRGNVFLRQAEITEPLSDTMTGLEVQKAVFIIFFQGDQLKSRVKKICEGFRATIYPCPDSPQERREMSIGVMTRIEDLKTVLGQTQDHRHRVLVAAARNVRTWLTKVRKVKAIYHTLNLFNLDVTQKCLIAECWCPVAELDRIQLALKRGSDESGSSVPSILNKMETLEQPPTFHRTNKFTRGFQNIVDSYGIASYREINPAPYTMITFPFLFALMFGDLGHGLIMFLFGLYLVLKENRLEAARINDEVFF</sequence>
<evidence type="ECO:0000256" key="1">
    <source>
        <dbReference type="ARBA" id="ARBA00004141"/>
    </source>
</evidence>
<evidence type="ECO:0000256" key="4">
    <source>
        <dbReference type="ARBA" id="ARBA00022692"/>
    </source>
</evidence>
<dbReference type="GO" id="GO:0033179">
    <property type="term" value="C:proton-transporting V-type ATPase, V0 domain"/>
    <property type="evidence" value="ECO:0007669"/>
    <property type="project" value="InterPro"/>
</dbReference>
<keyword evidence="5 8" id="KW-1133">Transmembrane helix</keyword>
<evidence type="ECO:0000256" key="6">
    <source>
        <dbReference type="ARBA" id="ARBA00023065"/>
    </source>
</evidence>